<evidence type="ECO:0000313" key="4">
    <source>
        <dbReference type="Proteomes" id="UP001187192"/>
    </source>
</evidence>
<reference evidence="3" key="1">
    <citation type="submission" date="2023-07" db="EMBL/GenBank/DDBJ databases">
        <title>draft genome sequence of fig (Ficus carica).</title>
        <authorList>
            <person name="Takahashi T."/>
            <person name="Nishimura K."/>
        </authorList>
    </citation>
    <scope>NUCLEOTIDE SEQUENCE</scope>
</reference>
<dbReference type="PANTHER" id="PTHR31111:SF136">
    <property type="entry name" value="F-BOX ASSOCIATED DOMAIN-CONTAINING PROTEIN"/>
    <property type="match status" value="1"/>
</dbReference>
<dbReference type="Gene3D" id="1.20.1280.50">
    <property type="match status" value="1"/>
</dbReference>
<dbReference type="CDD" id="cd22157">
    <property type="entry name" value="F-box_AtFBW1-like"/>
    <property type="match status" value="1"/>
</dbReference>
<feature type="domain" description="F-box" evidence="2">
    <location>
        <begin position="158"/>
        <end position="204"/>
    </location>
</feature>
<feature type="compositionally biased region" description="Basic and acidic residues" evidence="1">
    <location>
        <begin position="100"/>
        <end position="110"/>
    </location>
</feature>
<protein>
    <recommendedName>
        <fullName evidence="2">F-box domain-containing protein</fullName>
    </recommendedName>
</protein>
<name>A0AA88AM15_FICCA</name>
<evidence type="ECO:0000259" key="2">
    <source>
        <dbReference type="PROSITE" id="PS50181"/>
    </source>
</evidence>
<dbReference type="InterPro" id="IPR036047">
    <property type="entry name" value="F-box-like_dom_sf"/>
</dbReference>
<comment type="caution">
    <text evidence="3">The sequence shown here is derived from an EMBL/GenBank/DDBJ whole genome shotgun (WGS) entry which is preliminary data.</text>
</comment>
<organism evidence="3 4">
    <name type="scientific">Ficus carica</name>
    <name type="common">Common fig</name>
    <dbReference type="NCBI Taxonomy" id="3494"/>
    <lineage>
        <taxon>Eukaryota</taxon>
        <taxon>Viridiplantae</taxon>
        <taxon>Streptophyta</taxon>
        <taxon>Embryophyta</taxon>
        <taxon>Tracheophyta</taxon>
        <taxon>Spermatophyta</taxon>
        <taxon>Magnoliopsida</taxon>
        <taxon>eudicotyledons</taxon>
        <taxon>Gunneridae</taxon>
        <taxon>Pentapetalae</taxon>
        <taxon>rosids</taxon>
        <taxon>fabids</taxon>
        <taxon>Rosales</taxon>
        <taxon>Moraceae</taxon>
        <taxon>Ficeae</taxon>
        <taxon>Ficus</taxon>
    </lineage>
</organism>
<evidence type="ECO:0000313" key="3">
    <source>
        <dbReference type="EMBL" id="GMN46561.1"/>
    </source>
</evidence>
<dbReference type="Pfam" id="PF00646">
    <property type="entry name" value="F-box"/>
    <property type="match status" value="1"/>
</dbReference>
<dbReference type="SMART" id="SM00256">
    <property type="entry name" value="FBOX"/>
    <property type="match status" value="1"/>
</dbReference>
<feature type="region of interest" description="Disordered" evidence="1">
    <location>
        <begin position="100"/>
        <end position="128"/>
    </location>
</feature>
<dbReference type="PROSITE" id="PS50181">
    <property type="entry name" value="FBOX"/>
    <property type="match status" value="1"/>
</dbReference>
<dbReference type="InterPro" id="IPR001810">
    <property type="entry name" value="F-box_dom"/>
</dbReference>
<feature type="region of interest" description="Disordered" evidence="1">
    <location>
        <begin position="1"/>
        <end position="26"/>
    </location>
</feature>
<dbReference type="PANTHER" id="PTHR31111">
    <property type="entry name" value="BNAA05G37150D PROTEIN-RELATED"/>
    <property type="match status" value="1"/>
</dbReference>
<evidence type="ECO:0000256" key="1">
    <source>
        <dbReference type="SAM" id="MobiDB-lite"/>
    </source>
</evidence>
<dbReference type="EMBL" id="BTGU01000023">
    <property type="protein sequence ID" value="GMN46561.1"/>
    <property type="molecule type" value="Genomic_DNA"/>
</dbReference>
<dbReference type="AlphaFoldDB" id="A0AA88AM15"/>
<proteinExistence type="predicted"/>
<keyword evidence="4" id="KW-1185">Reference proteome</keyword>
<dbReference type="Proteomes" id="UP001187192">
    <property type="component" value="Unassembled WGS sequence"/>
</dbReference>
<gene>
    <name evidence="3" type="ORF">TIFTF001_015742</name>
</gene>
<sequence length="285" mass="31137">MKKRGGRGDVLANGTGGGAGDQPQNLIRRYCSPRQPVHPIPGPTTTAAAAASFVARRSSDSKAYLLDSRRVVVRGKEARETPAKQKGFCGGGTWWQTRRRTGEGGHHCHGGDQPSASGTSRTDEGEDDMFFGSDGPFFSGGGGDSCNDPNYVAVTILTFDDKPLPKEIIADILSRLPAKSFLRFKCVPKPWLSLISDPHFVKSHLQRASENEHDHHKADNYTRQKCSFGLAYGDGHGPHDCIHGSLCADDYRHDFHCCGHGFGYDRSTDDYKLVVIYTSGFRPNP</sequence>
<dbReference type="SUPFAM" id="SSF81383">
    <property type="entry name" value="F-box domain"/>
    <property type="match status" value="1"/>
</dbReference>
<accession>A0AA88AM15</accession>